<proteinExistence type="predicted"/>
<sequence length="123" mass="13895">MSTENTERRPNVLLSYERIPDSIDFYFIPANSPVPLTLLHAILRLDQVFINHIGKSPDGERGEKDAAYLQAALARDTSDLDAKNEHGENRFFAVLEDYRLNPDEPAAIQVDGQLKIIRTGFIL</sequence>
<reference evidence="1" key="1">
    <citation type="submission" date="2024-07" db="EMBL/GenBank/DDBJ databases">
        <authorList>
            <person name="Bringhurst R.M."/>
            <person name="Homer T.E."/>
        </authorList>
    </citation>
    <scope>NUCLEOTIDE SEQUENCE</scope>
</reference>
<organism evidence="1">
    <name type="scientific">Pseudomonas phage HRDY3</name>
    <dbReference type="NCBI Taxonomy" id="3236930"/>
    <lineage>
        <taxon>Viruses</taxon>
    </lineage>
</organism>
<dbReference type="EMBL" id="PQ015379">
    <property type="protein sequence ID" value="XDJ15295.1"/>
    <property type="molecule type" value="Genomic_DNA"/>
</dbReference>
<protein>
    <submittedName>
        <fullName evidence="1">Uncharacterized protein</fullName>
    </submittedName>
</protein>
<name>A0AB39CER9_9VIRU</name>
<evidence type="ECO:0000313" key="1">
    <source>
        <dbReference type="EMBL" id="XDJ15295.1"/>
    </source>
</evidence>
<accession>A0AB39CER9</accession>